<comment type="caution">
    <text evidence="2">The sequence shown here is derived from an EMBL/GenBank/DDBJ whole genome shotgun (WGS) entry which is preliminary data.</text>
</comment>
<proteinExistence type="predicted"/>
<dbReference type="OrthoDB" id="9775547at2"/>
<feature type="compositionally biased region" description="Basic and acidic residues" evidence="1">
    <location>
        <begin position="272"/>
        <end position="284"/>
    </location>
</feature>
<feature type="region of interest" description="Disordered" evidence="1">
    <location>
        <begin position="272"/>
        <end position="312"/>
    </location>
</feature>
<gene>
    <name evidence="2" type="ORF">F8566_40800</name>
</gene>
<dbReference type="InterPro" id="IPR027417">
    <property type="entry name" value="P-loop_NTPase"/>
</dbReference>
<dbReference type="EMBL" id="WBMT01000025">
    <property type="protein sequence ID" value="KAB2341495.1"/>
    <property type="molecule type" value="Genomic_DNA"/>
</dbReference>
<protein>
    <submittedName>
        <fullName evidence="2">AAA family ATPase</fullName>
    </submittedName>
</protein>
<dbReference type="Pfam" id="PF13481">
    <property type="entry name" value="AAA_25"/>
    <property type="match status" value="1"/>
</dbReference>
<evidence type="ECO:0000313" key="3">
    <source>
        <dbReference type="Proteomes" id="UP000468735"/>
    </source>
</evidence>
<name>A0A6H9YJG4_9ACTN</name>
<dbReference type="AlphaFoldDB" id="A0A6H9YJG4"/>
<evidence type="ECO:0000313" key="2">
    <source>
        <dbReference type="EMBL" id="KAB2341495.1"/>
    </source>
</evidence>
<dbReference type="SUPFAM" id="SSF52540">
    <property type="entry name" value="P-loop containing nucleoside triphosphate hydrolases"/>
    <property type="match status" value="1"/>
</dbReference>
<organism evidence="2 3">
    <name type="scientific">Actinomadura rudentiformis</name>
    <dbReference type="NCBI Taxonomy" id="359158"/>
    <lineage>
        <taxon>Bacteria</taxon>
        <taxon>Bacillati</taxon>
        <taxon>Actinomycetota</taxon>
        <taxon>Actinomycetes</taxon>
        <taxon>Streptosporangiales</taxon>
        <taxon>Thermomonosporaceae</taxon>
        <taxon>Actinomadura</taxon>
    </lineage>
</organism>
<dbReference type="Gene3D" id="3.40.50.300">
    <property type="entry name" value="P-loop containing nucleotide triphosphate hydrolases"/>
    <property type="match status" value="1"/>
</dbReference>
<evidence type="ECO:0000256" key="1">
    <source>
        <dbReference type="SAM" id="MobiDB-lite"/>
    </source>
</evidence>
<dbReference type="Proteomes" id="UP000468735">
    <property type="component" value="Unassembled WGS sequence"/>
</dbReference>
<reference evidence="2 3" key="1">
    <citation type="submission" date="2019-09" db="EMBL/GenBank/DDBJ databases">
        <title>Actinomadura physcomitrii sp. nov., a novel actinomycete isolated from moss [Physcomitrium sphaericum (Ludw) Fuernr].</title>
        <authorList>
            <person name="Zhuang X."/>
            <person name="Liu C."/>
        </authorList>
    </citation>
    <scope>NUCLEOTIDE SEQUENCE [LARGE SCALE GENOMIC DNA]</scope>
    <source>
        <strain evidence="2 3">HMC1</strain>
    </source>
</reference>
<dbReference type="RefSeq" id="WP_151568184.1">
    <property type="nucleotide sequence ID" value="NZ_WBMT01000025.1"/>
</dbReference>
<sequence length="330" mass="34996">MRGRASTSAATGGVTVLAGPPKVGKSWLALGLAVTVASGGKALGKVDVDAGPALYLALEDTGRRLQSRLRTVLAGAMPPKDLTCVIECPALSQGGVDRITAWLDAHPNARLVVIDVFAKVRGPRQVGMSAYDTDYRSVGEIKAIADRYGVTFLVVHHTRKIESDDFLADVSGTNGIAGAADAILVLRRTRGKADGVLLVTGRDVDESEYAMAFNAEAGTWRMLDQPADELAMIDTRLAIIAHLRHHPGQGPKQISEATGISYDLTKKTVKRMGDDNQLHSDGKGHYYVPEEPVSPLSPLSPPQLTTALDGDSPHLALSLNPLNTLEGTPL</sequence>
<keyword evidence="3" id="KW-1185">Reference proteome</keyword>
<accession>A0A6H9YJG4</accession>